<keyword evidence="2" id="KW-1185">Reference proteome</keyword>
<proteinExistence type="predicted"/>
<dbReference type="AlphaFoldDB" id="A0A0C9YEL1"/>
<reference evidence="1 2" key="1">
    <citation type="submission" date="2014-04" db="EMBL/GenBank/DDBJ databases">
        <authorList>
            <consortium name="DOE Joint Genome Institute"/>
            <person name="Kuo A."/>
            <person name="Kohler A."/>
            <person name="Costa M.D."/>
            <person name="Nagy L.G."/>
            <person name="Floudas D."/>
            <person name="Copeland A."/>
            <person name="Barry K.W."/>
            <person name="Cichocki N."/>
            <person name="Veneault-Fourrey C."/>
            <person name="LaButti K."/>
            <person name="Lindquist E.A."/>
            <person name="Lipzen A."/>
            <person name="Lundell T."/>
            <person name="Morin E."/>
            <person name="Murat C."/>
            <person name="Sun H."/>
            <person name="Tunlid A."/>
            <person name="Henrissat B."/>
            <person name="Grigoriev I.V."/>
            <person name="Hibbett D.S."/>
            <person name="Martin F."/>
            <person name="Nordberg H.P."/>
            <person name="Cantor M.N."/>
            <person name="Hua S.X."/>
        </authorList>
    </citation>
    <scope>NUCLEOTIDE SEQUENCE [LARGE SCALE GENOMIC DNA]</scope>
    <source>
        <strain evidence="1 2">441</strain>
    </source>
</reference>
<gene>
    <name evidence="1" type="ORF">PISMIDRAFT_10957</name>
</gene>
<dbReference type="HOGENOM" id="CLU_1540674_0_0_1"/>
<reference evidence="2" key="2">
    <citation type="submission" date="2015-01" db="EMBL/GenBank/DDBJ databases">
        <title>Evolutionary Origins and Diversification of the Mycorrhizal Mutualists.</title>
        <authorList>
            <consortium name="DOE Joint Genome Institute"/>
            <consortium name="Mycorrhizal Genomics Consortium"/>
            <person name="Kohler A."/>
            <person name="Kuo A."/>
            <person name="Nagy L.G."/>
            <person name="Floudas D."/>
            <person name="Copeland A."/>
            <person name="Barry K.W."/>
            <person name="Cichocki N."/>
            <person name="Veneault-Fourrey C."/>
            <person name="LaButti K."/>
            <person name="Lindquist E.A."/>
            <person name="Lipzen A."/>
            <person name="Lundell T."/>
            <person name="Morin E."/>
            <person name="Murat C."/>
            <person name="Riley R."/>
            <person name="Ohm R."/>
            <person name="Sun H."/>
            <person name="Tunlid A."/>
            <person name="Henrissat B."/>
            <person name="Grigoriev I.V."/>
            <person name="Hibbett D.S."/>
            <person name="Martin F."/>
        </authorList>
    </citation>
    <scope>NUCLEOTIDE SEQUENCE [LARGE SCALE GENOMIC DNA]</scope>
    <source>
        <strain evidence="2">441</strain>
    </source>
</reference>
<dbReference type="Proteomes" id="UP000054018">
    <property type="component" value="Unassembled WGS sequence"/>
</dbReference>
<accession>A0A0C9YEL1</accession>
<evidence type="ECO:0000313" key="1">
    <source>
        <dbReference type="EMBL" id="KIK23310.1"/>
    </source>
</evidence>
<dbReference type="OrthoDB" id="2408877at2759"/>
<name>A0A0C9YEL1_9AGAM</name>
<organism evidence="1 2">
    <name type="scientific">Pisolithus microcarpus 441</name>
    <dbReference type="NCBI Taxonomy" id="765257"/>
    <lineage>
        <taxon>Eukaryota</taxon>
        <taxon>Fungi</taxon>
        <taxon>Dikarya</taxon>
        <taxon>Basidiomycota</taxon>
        <taxon>Agaricomycotina</taxon>
        <taxon>Agaricomycetes</taxon>
        <taxon>Agaricomycetidae</taxon>
        <taxon>Boletales</taxon>
        <taxon>Sclerodermatineae</taxon>
        <taxon>Pisolithaceae</taxon>
        <taxon>Pisolithus</taxon>
    </lineage>
</organism>
<protein>
    <submittedName>
        <fullName evidence="1">Uncharacterized protein</fullName>
    </submittedName>
</protein>
<evidence type="ECO:0000313" key="2">
    <source>
        <dbReference type="Proteomes" id="UP000054018"/>
    </source>
</evidence>
<dbReference type="EMBL" id="KN833727">
    <property type="protein sequence ID" value="KIK23310.1"/>
    <property type="molecule type" value="Genomic_DNA"/>
</dbReference>
<sequence length="174" mass="19672">MWERHRDYLASAHIDLQLAQYQDLVHTAVDLIDASDSNTDPDSQLSDSASSTTDMSLDSLLSNFTEDTILTLLASSESSFTGLALNHHHILALEGTIIALADEVEKLCYLTTRKRLPHTPQLQLLKEWCLNNDLKRFHRKLHVDPDIFACLVNRLENHPIFSNNSNNPQFPVPV</sequence>